<dbReference type="AlphaFoldDB" id="W6R434"/>
<dbReference type="Pfam" id="PF03659">
    <property type="entry name" value="Glyco_hydro_71"/>
    <property type="match status" value="1"/>
</dbReference>
<dbReference type="STRING" id="1365484.W6R434"/>
<evidence type="ECO:0000313" key="4">
    <source>
        <dbReference type="Proteomes" id="UP000030686"/>
    </source>
</evidence>
<gene>
    <name evidence="3" type="ORF">PROQFM164_S05g000395</name>
</gene>
<feature type="chain" id="PRO_5004880691" evidence="2">
    <location>
        <begin position="23"/>
        <end position="1120"/>
    </location>
</feature>
<proteinExistence type="predicted"/>
<organism evidence="3 4">
    <name type="scientific">Penicillium roqueforti (strain FM164)</name>
    <dbReference type="NCBI Taxonomy" id="1365484"/>
    <lineage>
        <taxon>Eukaryota</taxon>
        <taxon>Fungi</taxon>
        <taxon>Dikarya</taxon>
        <taxon>Ascomycota</taxon>
        <taxon>Pezizomycotina</taxon>
        <taxon>Eurotiomycetes</taxon>
        <taxon>Eurotiomycetidae</taxon>
        <taxon>Eurotiales</taxon>
        <taxon>Aspergillaceae</taxon>
        <taxon>Penicillium</taxon>
    </lineage>
</organism>
<dbReference type="InterPro" id="IPR005197">
    <property type="entry name" value="Glyco_hydro_71"/>
</dbReference>
<evidence type="ECO:0000256" key="2">
    <source>
        <dbReference type="SAM" id="SignalP"/>
    </source>
</evidence>
<evidence type="ECO:0000313" key="3">
    <source>
        <dbReference type="EMBL" id="CDM36562.1"/>
    </source>
</evidence>
<dbReference type="Proteomes" id="UP000030686">
    <property type="component" value="Unassembled WGS sequence"/>
</dbReference>
<keyword evidence="2" id="KW-0732">Signal</keyword>
<sequence>MTSMSLFLIWITVLTLACQAQAASVFAHFMVTNSANYTSDDWENDMKLAQDAHIDAFALNMAYNDPTNIKALPAAFSAADSVGFKLFFSFDYAGNGNWPKSDVTNLINQYSAHASYFFYKGQAFVSTFEGPGRADDWPSIKSATNCFFIPSWSSLGAKPSVETGVVDGLFSWAGWPWGPQDMDTYIDASYIQYLGGMPYMMPVSPWFYTNLPGYKKNWMWRGDHLWHDRWQEVLFVQPEFVQIISWNDYGESHYIGPLYGKSMEAFEIGKAPFNYVTDMPHDGWRKHLPFWIDMYKEGTAHISEESIVSWYRLSPGAACASGGTSGNTAQQLQIEFPPAEMAQDRIFFSAVLGSFSGVVVSIGGDARTAAWSVVPDDDIGAYHGSQHIDGRTGPVTVSLMRNNVVITTIQGESISSGCPNGIQNWNAWVGSATGNKVSTSPKQELSDQSCKNGTGAHNFAGLCEFSCKYNYCPLGACTCTKMGLGYKKPNSTGVVGYPIAGEGASYSGLCNFDCNLGYCPPSSCGTEEVPLTVPTVSPFLPPACTSGTGEGNLAGLCDFSCTHGFCPMNACTCTGQGAVNVMAPTTDKTGTAAPGNDVTIYGPMCEYTCQRGYCPEGACVEQDSSKSGSNSGSGSGDVYIAPSIWDDPSPVVECQPPCSIILPPLPLESPSTLKVPEWTTPITQSYLTTRTSTDAEGITTTYRGYKKTTVYATVSFPASTMTEIPVWGVSINASQTAPSSVEMTSSITLPLMVYVLPPFGSGPTPTSTTTTLTPPPYPWTQTAKDTQINRGTTTITWSSGSPTPTVSKDSKGSGHGCAPWCGCLGCPPSFDSISGGGGSSGGTGSGIGSDGDDEDECSTETAQVCSTVCIKGSDCDIDCSTTTGCSVTPSSTKIIGTPAPGYGITMESWPTTTEDPAEVLSSAISQESVLSSMFGSLSVLEGLTTTATGPAPTSGGSAGHIELFYYHTNVESEAQWEIYEGSTGSKGCPETFPPDFVKKDGSFNGIHNGDSGFKAYGKSCKYEGTNLPIGKPGVKDTTGYLRTLTPIDSSTNDHCECSTQETITHMSEARDSFNSISSLLGGSSEGRKGKPDTISRVRITSAVLGFAEALKARKTQYLWL</sequence>
<keyword evidence="3" id="KW-0378">Hydrolase</keyword>
<feature type="signal peptide" evidence="2">
    <location>
        <begin position="1"/>
        <end position="22"/>
    </location>
</feature>
<dbReference type="GO" id="GO:0051118">
    <property type="term" value="F:glucan endo-1,3-alpha-glucosidase activity"/>
    <property type="evidence" value="ECO:0007669"/>
    <property type="project" value="InterPro"/>
</dbReference>
<feature type="compositionally biased region" description="Gly residues" evidence="1">
    <location>
        <begin position="835"/>
        <end position="849"/>
    </location>
</feature>
<evidence type="ECO:0000256" key="1">
    <source>
        <dbReference type="SAM" id="MobiDB-lite"/>
    </source>
</evidence>
<dbReference type="OrthoDB" id="1046782at2759"/>
<name>W6R434_PENRF</name>
<reference evidence="3" key="1">
    <citation type="journal article" date="2014" name="Nat. Commun.">
        <title>Multiple recent horizontal transfers of a large genomic region in cheese making fungi.</title>
        <authorList>
            <person name="Cheeseman K."/>
            <person name="Ropars J."/>
            <person name="Renault P."/>
            <person name="Dupont J."/>
            <person name="Gouzy J."/>
            <person name="Branca A."/>
            <person name="Abraham A.L."/>
            <person name="Ceppi M."/>
            <person name="Conseiller E."/>
            <person name="Debuchy R."/>
            <person name="Malagnac F."/>
            <person name="Goarin A."/>
            <person name="Silar P."/>
            <person name="Lacoste S."/>
            <person name="Sallet E."/>
            <person name="Bensimon A."/>
            <person name="Giraud T."/>
            <person name="Brygoo Y."/>
        </authorList>
    </citation>
    <scope>NUCLEOTIDE SEQUENCE [LARGE SCALE GENOMIC DNA]</scope>
    <source>
        <strain evidence="3">FM164</strain>
    </source>
</reference>
<dbReference type="CDD" id="cd11577">
    <property type="entry name" value="GH71"/>
    <property type="match status" value="1"/>
</dbReference>
<accession>W6R434</accession>
<dbReference type="OMA" id="CENACEY"/>
<protein>
    <submittedName>
        <fullName evidence="3">Glycoside hydrolase, family 71</fullName>
    </submittedName>
</protein>
<feature type="region of interest" description="Disordered" evidence="1">
    <location>
        <begin position="835"/>
        <end position="857"/>
    </location>
</feature>
<dbReference type="EMBL" id="HG792019">
    <property type="protein sequence ID" value="CDM36562.1"/>
    <property type="molecule type" value="Genomic_DNA"/>
</dbReference>
<keyword evidence="4" id="KW-1185">Reference proteome</keyword>
<dbReference type="Gene3D" id="3.20.20.80">
    <property type="entry name" value="Glycosidases"/>
    <property type="match status" value="1"/>
</dbReference>